<evidence type="ECO:0000313" key="2">
    <source>
        <dbReference type="EMBL" id="MFF4023422.1"/>
    </source>
</evidence>
<accession>A0ABW6TC28</accession>
<evidence type="ECO:0000256" key="1">
    <source>
        <dbReference type="SAM" id="MobiDB-lite"/>
    </source>
</evidence>
<name>A0ABW6TC28_9NOCA</name>
<dbReference type="PANTHER" id="PTHR42877">
    <property type="entry name" value="L-ORNITHINE N(5)-MONOOXYGENASE-RELATED"/>
    <property type="match status" value="1"/>
</dbReference>
<dbReference type="EMBL" id="JBIATK010000003">
    <property type="protein sequence ID" value="MFF4023422.1"/>
    <property type="molecule type" value="Genomic_DNA"/>
</dbReference>
<organism evidence="2 3">
    <name type="scientific">Nocardia elegans</name>
    <dbReference type="NCBI Taxonomy" id="300029"/>
    <lineage>
        <taxon>Bacteria</taxon>
        <taxon>Bacillati</taxon>
        <taxon>Actinomycetota</taxon>
        <taxon>Actinomycetes</taxon>
        <taxon>Mycobacteriales</taxon>
        <taxon>Nocardiaceae</taxon>
        <taxon>Nocardia</taxon>
    </lineage>
</organism>
<evidence type="ECO:0000313" key="3">
    <source>
        <dbReference type="Proteomes" id="UP001602089"/>
    </source>
</evidence>
<dbReference type="InterPro" id="IPR036188">
    <property type="entry name" value="FAD/NAD-bd_sf"/>
</dbReference>
<dbReference type="RefSeq" id="WP_195022328.1">
    <property type="nucleotide sequence ID" value="NZ_JBIATK010000003.1"/>
</dbReference>
<proteinExistence type="predicted"/>
<dbReference type="SUPFAM" id="SSF51905">
    <property type="entry name" value="FAD/NAD(P)-binding domain"/>
    <property type="match status" value="1"/>
</dbReference>
<dbReference type="PANTHER" id="PTHR42877:SF4">
    <property type="entry name" value="FAD_NAD(P)-BINDING DOMAIN-CONTAINING PROTEIN-RELATED"/>
    <property type="match status" value="1"/>
</dbReference>
<dbReference type="Proteomes" id="UP001602089">
    <property type="component" value="Unassembled WGS sequence"/>
</dbReference>
<feature type="region of interest" description="Disordered" evidence="1">
    <location>
        <begin position="82"/>
        <end position="103"/>
    </location>
</feature>
<dbReference type="Pfam" id="PF13450">
    <property type="entry name" value="NAD_binding_8"/>
    <property type="match status" value="1"/>
</dbReference>
<reference evidence="2 3" key="1">
    <citation type="submission" date="2024-10" db="EMBL/GenBank/DDBJ databases">
        <title>The Natural Products Discovery Center: Release of the First 8490 Sequenced Strains for Exploring Actinobacteria Biosynthetic Diversity.</title>
        <authorList>
            <person name="Kalkreuter E."/>
            <person name="Kautsar S.A."/>
            <person name="Yang D."/>
            <person name="Bader C.D."/>
            <person name="Teijaro C.N."/>
            <person name="Fluegel L."/>
            <person name="Davis C.M."/>
            <person name="Simpson J.R."/>
            <person name="Lauterbach L."/>
            <person name="Steele A.D."/>
            <person name="Gui C."/>
            <person name="Meng S."/>
            <person name="Li G."/>
            <person name="Viehrig K."/>
            <person name="Ye F."/>
            <person name="Su P."/>
            <person name="Kiefer A.F."/>
            <person name="Nichols A."/>
            <person name="Cepeda A.J."/>
            <person name="Yan W."/>
            <person name="Fan B."/>
            <person name="Jiang Y."/>
            <person name="Adhikari A."/>
            <person name="Zheng C.-J."/>
            <person name="Schuster L."/>
            <person name="Cowan T.M."/>
            <person name="Smanski M.J."/>
            <person name="Chevrette M.G."/>
            <person name="De Carvalho L.P.S."/>
            <person name="Shen B."/>
        </authorList>
    </citation>
    <scope>NUCLEOTIDE SEQUENCE [LARGE SCALE GENOMIC DNA]</scope>
    <source>
        <strain evidence="2 3">NPDC001867</strain>
    </source>
</reference>
<protein>
    <submittedName>
        <fullName evidence="2">FAD-dependent oxidoreductase</fullName>
    </submittedName>
</protein>
<feature type="compositionally biased region" description="Low complexity" evidence="1">
    <location>
        <begin position="90"/>
        <end position="102"/>
    </location>
</feature>
<keyword evidence="3" id="KW-1185">Reference proteome</keyword>
<gene>
    <name evidence="2" type="ORF">ACFYY5_11320</name>
</gene>
<sequence>MPGAADLPVVVIGCGMSGLLTAIRLREAGFPFVVIEKNEGPGGTWWENTYPGARVDVGNHFYCYSFRPNDFLTPLRVTGRDGRDLHRSEANAPAPTSASPSPGFRTSFCSTVPAPISPAVAASSSPPSARCA</sequence>
<comment type="caution">
    <text evidence="2">The sequence shown here is derived from an EMBL/GenBank/DDBJ whole genome shotgun (WGS) entry which is preliminary data.</text>
</comment>
<dbReference type="Gene3D" id="3.50.50.60">
    <property type="entry name" value="FAD/NAD(P)-binding domain"/>
    <property type="match status" value="1"/>
</dbReference>
<dbReference type="InterPro" id="IPR051209">
    <property type="entry name" value="FAD-bind_Monooxygenase_sf"/>
</dbReference>